<dbReference type="PANTHER" id="PTHR31900:SF25">
    <property type="entry name" value="FBD DOMAIN-CONTAINING PROTEIN"/>
    <property type="match status" value="1"/>
</dbReference>
<dbReference type="PANTHER" id="PTHR31900">
    <property type="entry name" value="F-BOX/RNI SUPERFAMILY PROTEIN-RELATED"/>
    <property type="match status" value="1"/>
</dbReference>
<dbReference type="Pfam" id="PF08387">
    <property type="entry name" value="FBD"/>
    <property type="match status" value="1"/>
</dbReference>
<dbReference type="InterPro" id="IPR032675">
    <property type="entry name" value="LRR_dom_sf"/>
</dbReference>
<dbReference type="EMBL" id="HG994357">
    <property type="protein sequence ID" value="CAF2121094.1"/>
    <property type="molecule type" value="Genomic_DNA"/>
</dbReference>
<proteinExistence type="predicted"/>
<dbReference type="InterPro" id="IPR050232">
    <property type="entry name" value="FBL13/AtMIF1-like"/>
</dbReference>
<dbReference type="Proteomes" id="UP001295469">
    <property type="component" value="Chromosome A03"/>
</dbReference>
<gene>
    <name evidence="2" type="ORF">DARMORV10_A03P12220.1</name>
</gene>
<feature type="domain" description="FBD" evidence="1">
    <location>
        <begin position="356"/>
        <end position="427"/>
    </location>
</feature>
<accession>A0A816VK09</accession>
<sequence length="449" mass="52021">MKQFYKYQKRFLTTEQAVWTSVLSSRWRHLWKWVPRLELNTLDFTNDQVCVDFIHEFLAFQGKHYLREFKLTIDYDGFKSKVYLYKPCLGKVLDMRKLERFQFQVENKFGVGGSIDDVIRTRLTLSACEALVCLKLHHVSLDELVCLSLPCLKIMYLEDVVLPSDAAAEKLISCSPVLEVLKICLSKDDSVVALRVCSPSLKSFVLRRAEPFYARGRSVVIDAPKLEYLSLLDYYHFKRFEIISKAESLKVDIDVEFELMSDYLSETKIICNLVKNFSGVKDMTISWKTLEFIYIYPIPKLHDLTRLRATMCLNASPKLLPIVLESCPNLKHLKLELVIDSPYAVSTRLSTVRLPLVSSLESVEMETPVTEIATELSLARYFMKNSKKLKKLVLRLNNESTGDHQHKRGVLERLVKYSRRCKLSQFEVLPVVPTPSPWPGYVYVKSNRF</sequence>
<dbReference type="SUPFAM" id="SSF52047">
    <property type="entry name" value="RNI-like"/>
    <property type="match status" value="1"/>
</dbReference>
<protein>
    <submittedName>
        <fullName evidence="2">(rape) hypothetical protein</fullName>
    </submittedName>
</protein>
<reference evidence="2" key="1">
    <citation type="submission" date="2021-01" db="EMBL/GenBank/DDBJ databases">
        <authorList>
            <consortium name="Genoscope - CEA"/>
            <person name="William W."/>
        </authorList>
    </citation>
    <scope>NUCLEOTIDE SEQUENCE</scope>
</reference>
<evidence type="ECO:0000313" key="2">
    <source>
        <dbReference type="EMBL" id="CAF2121094.1"/>
    </source>
</evidence>
<dbReference type="InterPro" id="IPR055411">
    <property type="entry name" value="LRR_FXL15/At3g58940/PEG3-like"/>
</dbReference>
<name>A0A816VK09_BRANA</name>
<organism evidence="2">
    <name type="scientific">Brassica napus</name>
    <name type="common">Rape</name>
    <dbReference type="NCBI Taxonomy" id="3708"/>
    <lineage>
        <taxon>Eukaryota</taxon>
        <taxon>Viridiplantae</taxon>
        <taxon>Streptophyta</taxon>
        <taxon>Embryophyta</taxon>
        <taxon>Tracheophyta</taxon>
        <taxon>Spermatophyta</taxon>
        <taxon>Magnoliopsida</taxon>
        <taxon>eudicotyledons</taxon>
        <taxon>Gunneridae</taxon>
        <taxon>Pentapetalae</taxon>
        <taxon>rosids</taxon>
        <taxon>malvids</taxon>
        <taxon>Brassicales</taxon>
        <taxon>Brassicaceae</taxon>
        <taxon>Brassiceae</taxon>
        <taxon>Brassica</taxon>
    </lineage>
</organism>
<dbReference type="Pfam" id="PF24758">
    <property type="entry name" value="LRR_At5g56370"/>
    <property type="match status" value="1"/>
</dbReference>
<evidence type="ECO:0000259" key="1">
    <source>
        <dbReference type="SMART" id="SM00579"/>
    </source>
</evidence>
<dbReference type="AlphaFoldDB" id="A0A816VK09"/>
<dbReference type="SMART" id="SM00579">
    <property type="entry name" value="FBD"/>
    <property type="match status" value="1"/>
</dbReference>
<dbReference type="InterPro" id="IPR006566">
    <property type="entry name" value="FBD"/>
</dbReference>
<dbReference type="Gene3D" id="3.80.10.10">
    <property type="entry name" value="Ribonuclease Inhibitor"/>
    <property type="match status" value="1"/>
</dbReference>